<comment type="caution">
    <text evidence="7">The sequence shown here is derived from an EMBL/GenBank/DDBJ whole genome shotgun (WGS) entry which is preliminary data.</text>
</comment>
<evidence type="ECO:0000256" key="1">
    <source>
        <dbReference type="ARBA" id="ARBA00005446"/>
    </source>
</evidence>
<dbReference type="GO" id="GO:0000724">
    <property type="term" value="P:double-strand break repair via homologous recombination"/>
    <property type="evidence" value="ECO:0007669"/>
    <property type="project" value="TreeGrafter"/>
</dbReference>
<dbReference type="GO" id="GO:0005524">
    <property type="term" value="F:ATP binding"/>
    <property type="evidence" value="ECO:0007669"/>
    <property type="project" value="InterPro"/>
</dbReference>
<dbReference type="GO" id="GO:0005737">
    <property type="term" value="C:cytoplasm"/>
    <property type="evidence" value="ECO:0007669"/>
    <property type="project" value="TreeGrafter"/>
</dbReference>
<dbReference type="CDD" id="cd18785">
    <property type="entry name" value="SF2_C"/>
    <property type="match status" value="1"/>
</dbReference>
<feature type="domain" description="DEAD/DEAH-box helicase" evidence="6">
    <location>
        <begin position="37"/>
        <end position="121"/>
    </location>
</feature>
<dbReference type="GO" id="GO:0005694">
    <property type="term" value="C:chromosome"/>
    <property type="evidence" value="ECO:0007669"/>
    <property type="project" value="TreeGrafter"/>
</dbReference>
<name>A0AAW0AJ64_9AGAR</name>
<evidence type="ECO:0000256" key="5">
    <source>
        <dbReference type="ARBA" id="ARBA00034808"/>
    </source>
</evidence>
<dbReference type="InterPro" id="IPR011545">
    <property type="entry name" value="DEAD/DEAH_box_helicase_dom"/>
</dbReference>
<dbReference type="InterPro" id="IPR027417">
    <property type="entry name" value="P-loop_NTPase"/>
</dbReference>
<comment type="catalytic activity">
    <reaction evidence="4">
        <text>Couples ATP hydrolysis with the unwinding of duplex DNA by translocating in the 3'-5' direction.</text>
        <dbReference type="EC" id="5.6.2.4"/>
    </reaction>
</comment>
<organism evidence="7 8">
    <name type="scientific">Favolaschia claudopus</name>
    <dbReference type="NCBI Taxonomy" id="2862362"/>
    <lineage>
        <taxon>Eukaryota</taxon>
        <taxon>Fungi</taxon>
        <taxon>Dikarya</taxon>
        <taxon>Basidiomycota</taxon>
        <taxon>Agaricomycotina</taxon>
        <taxon>Agaricomycetes</taxon>
        <taxon>Agaricomycetidae</taxon>
        <taxon>Agaricales</taxon>
        <taxon>Marasmiineae</taxon>
        <taxon>Mycenaceae</taxon>
        <taxon>Favolaschia</taxon>
    </lineage>
</organism>
<dbReference type="Proteomes" id="UP001362999">
    <property type="component" value="Unassembled WGS sequence"/>
</dbReference>
<accession>A0AAW0AJ64</accession>
<dbReference type="PANTHER" id="PTHR13710">
    <property type="entry name" value="DNA HELICASE RECQ FAMILY MEMBER"/>
    <property type="match status" value="1"/>
</dbReference>
<dbReference type="GO" id="GO:0043138">
    <property type="term" value="F:3'-5' DNA helicase activity"/>
    <property type="evidence" value="ECO:0007669"/>
    <property type="project" value="UniProtKB-EC"/>
</dbReference>
<dbReference type="SUPFAM" id="SSF52540">
    <property type="entry name" value="P-loop containing nucleoside triphosphate hydrolases"/>
    <property type="match status" value="1"/>
</dbReference>
<keyword evidence="2" id="KW-0238">DNA-binding</keyword>
<dbReference type="EMBL" id="JAWWNJ010000065">
    <property type="protein sequence ID" value="KAK7012555.1"/>
    <property type="molecule type" value="Genomic_DNA"/>
</dbReference>
<dbReference type="Pfam" id="PF00270">
    <property type="entry name" value="DEAD"/>
    <property type="match status" value="1"/>
</dbReference>
<evidence type="ECO:0000256" key="3">
    <source>
        <dbReference type="ARBA" id="ARBA00023235"/>
    </source>
</evidence>
<evidence type="ECO:0000259" key="6">
    <source>
        <dbReference type="Pfam" id="PF00270"/>
    </source>
</evidence>
<evidence type="ECO:0000256" key="2">
    <source>
        <dbReference type="ARBA" id="ARBA00023125"/>
    </source>
</evidence>
<keyword evidence="3" id="KW-0413">Isomerase</keyword>
<dbReference type="Gene3D" id="3.40.50.300">
    <property type="entry name" value="P-loop containing nucleotide triphosphate hydrolases"/>
    <property type="match status" value="2"/>
</dbReference>
<sequence>MFCDGTSVSKLEDLSVPAFTYCHETVTDARKNKLNLVQIIEECKTYSIVCVDPEHLLSKSWRQIVASDTFRANVVYGCIDEVHLVNEWGESFRPQFKHIGAFLRGRLPSSVSIMGLSATLQPGTETNSICRSLGFFGDNYYLLRLSNERPNTQFIMEPLKNGVGGTEFPQLLRYLNSGRKGIIHCFAIDDVFRIFMYLWNSLPESLDRLRRIKTYHSIHSLDDNKETLRLLEEDPLCQVVIATIAFANGVHAPSLLDSYSVGVPNTNQLVQQGGRAGRGKDIPARAFAFYQPTMLVDAMKQLGLSIPAPKRRKNIAAIQL</sequence>
<evidence type="ECO:0000256" key="4">
    <source>
        <dbReference type="ARBA" id="ARBA00034617"/>
    </source>
</evidence>
<gene>
    <name evidence="7" type="ORF">R3P38DRAFT_3209909</name>
</gene>
<dbReference type="EC" id="5.6.2.4" evidence="5"/>
<evidence type="ECO:0000313" key="7">
    <source>
        <dbReference type="EMBL" id="KAK7012555.1"/>
    </source>
</evidence>
<dbReference type="PANTHER" id="PTHR13710:SF105">
    <property type="entry name" value="ATP-DEPENDENT DNA HELICASE Q1"/>
    <property type="match status" value="1"/>
</dbReference>
<reference evidence="7 8" key="1">
    <citation type="journal article" date="2024" name="J Genomics">
        <title>Draft genome sequencing and assembly of Favolaschia claudopus CIRM-BRFM 2984 isolated from oak limbs.</title>
        <authorList>
            <person name="Navarro D."/>
            <person name="Drula E."/>
            <person name="Chaduli D."/>
            <person name="Cazenave R."/>
            <person name="Ahrendt S."/>
            <person name="Wang J."/>
            <person name="Lipzen A."/>
            <person name="Daum C."/>
            <person name="Barry K."/>
            <person name="Grigoriev I.V."/>
            <person name="Favel A."/>
            <person name="Rosso M.N."/>
            <person name="Martin F."/>
        </authorList>
    </citation>
    <scope>NUCLEOTIDE SEQUENCE [LARGE SCALE GENOMIC DNA]</scope>
    <source>
        <strain evidence="7 8">CIRM-BRFM 2984</strain>
    </source>
</reference>
<protein>
    <recommendedName>
        <fullName evidence="5">DNA 3'-5' helicase</fullName>
        <ecNumber evidence="5">5.6.2.4</ecNumber>
    </recommendedName>
</protein>
<proteinExistence type="inferred from homology"/>
<comment type="similarity">
    <text evidence="1">Belongs to the helicase family. RecQ subfamily.</text>
</comment>
<dbReference type="GO" id="GO:0009378">
    <property type="term" value="F:four-way junction helicase activity"/>
    <property type="evidence" value="ECO:0007669"/>
    <property type="project" value="TreeGrafter"/>
</dbReference>
<dbReference type="GO" id="GO:0003677">
    <property type="term" value="F:DNA binding"/>
    <property type="evidence" value="ECO:0007669"/>
    <property type="project" value="UniProtKB-KW"/>
</dbReference>
<dbReference type="AlphaFoldDB" id="A0AAW0AJ64"/>
<keyword evidence="8" id="KW-1185">Reference proteome</keyword>
<evidence type="ECO:0000313" key="8">
    <source>
        <dbReference type="Proteomes" id="UP001362999"/>
    </source>
</evidence>